<evidence type="ECO:0000259" key="4">
    <source>
        <dbReference type="Pfam" id="PF02449"/>
    </source>
</evidence>
<dbReference type="InterPro" id="IPR032267">
    <property type="entry name" value="DUF4832"/>
</dbReference>
<dbReference type="GO" id="GO:0009341">
    <property type="term" value="C:beta-galactosidase complex"/>
    <property type="evidence" value="ECO:0007669"/>
    <property type="project" value="InterPro"/>
</dbReference>
<accession>A0A2T3KC27</accession>
<dbReference type="Pfam" id="PF16116">
    <property type="entry name" value="DUF4832"/>
    <property type="match status" value="1"/>
</dbReference>
<dbReference type="AlphaFoldDB" id="A0A2T3KC27"/>
<dbReference type="GO" id="GO:0004565">
    <property type="term" value="F:beta-galactosidase activity"/>
    <property type="evidence" value="ECO:0007669"/>
    <property type="project" value="InterPro"/>
</dbReference>
<dbReference type="Proteomes" id="UP000241426">
    <property type="component" value="Unassembled WGS sequence"/>
</dbReference>
<keyword evidence="1" id="KW-0378">Hydrolase</keyword>
<keyword evidence="2" id="KW-0326">Glycosidase</keyword>
<evidence type="ECO:0000313" key="6">
    <source>
        <dbReference type="EMBL" id="PSU92845.1"/>
    </source>
</evidence>
<dbReference type="Gene3D" id="3.20.20.80">
    <property type="entry name" value="Glycosidases"/>
    <property type="match status" value="1"/>
</dbReference>
<evidence type="ECO:0000256" key="2">
    <source>
        <dbReference type="ARBA" id="ARBA00023295"/>
    </source>
</evidence>
<gene>
    <name evidence="6" type="ORF">C9J27_21985</name>
</gene>
<comment type="caution">
    <text evidence="6">The sequence shown here is derived from an EMBL/GenBank/DDBJ whole genome shotgun (WGS) entry which is preliminary data.</text>
</comment>
<dbReference type="SUPFAM" id="SSF51445">
    <property type="entry name" value="(Trans)glycosidases"/>
    <property type="match status" value="1"/>
</dbReference>
<dbReference type="RefSeq" id="WP_107290050.1">
    <property type="nucleotide sequence ID" value="NZ_PYNF01000032.1"/>
</dbReference>
<dbReference type="Pfam" id="PF02449">
    <property type="entry name" value="Glyco_hydro_42"/>
    <property type="match status" value="1"/>
</dbReference>
<name>A0A2T3KC27_9GAMM</name>
<evidence type="ECO:0000256" key="3">
    <source>
        <dbReference type="SAM" id="SignalP"/>
    </source>
</evidence>
<feature type="signal peptide" evidence="3">
    <location>
        <begin position="1"/>
        <end position="40"/>
    </location>
</feature>
<reference evidence="6 7" key="1">
    <citation type="submission" date="2018-01" db="EMBL/GenBank/DDBJ databases">
        <title>Whole genome sequencing of Histamine producing bacteria.</title>
        <authorList>
            <person name="Butler K."/>
        </authorList>
    </citation>
    <scope>NUCLEOTIDE SEQUENCE [LARGE SCALE GENOMIC DNA]</scope>
    <source>
        <strain evidence="6 7">FS-7.2</strain>
    </source>
</reference>
<feature type="domain" description="DUF4832" evidence="5">
    <location>
        <begin position="319"/>
        <end position="496"/>
    </location>
</feature>
<feature type="domain" description="Glycoside hydrolase family 42 N-terminal" evidence="4">
    <location>
        <begin position="94"/>
        <end position="206"/>
    </location>
</feature>
<protein>
    <submittedName>
        <fullName evidence="6">DUF4832 domain-containing protein</fullName>
    </submittedName>
</protein>
<evidence type="ECO:0000313" key="7">
    <source>
        <dbReference type="Proteomes" id="UP000241426"/>
    </source>
</evidence>
<proteinExistence type="predicted"/>
<organism evidence="6 7">
    <name type="scientific">Photobacterium kishitanii</name>
    <dbReference type="NCBI Taxonomy" id="318456"/>
    <lineage>
        <taxon>Bacteria</taxon>
        <taxon>Pseudomonadati</taxon>
        <taxon>Pseudomonadota</taxon>
        <taxon>Gammaproteobacteria</taxon>
        <taxon>Vibrionales</taxon>
        <taxon>Vibrionaceae</taxon>
        <taxon>Photobacterium</taxon>
    </lineage>
</organism>
<dbReference type="EMBL" id="PYNF01000032">
    <property type="protein sequence ID" value="PSU92845.1"/>
    <property type="molecule type" value="Genomic_DNA"/>
</dbReference>
<evidence type="ECO:0000256" key="1">
    <source>
        <dbReference type="ARBA" id="ARBA00022801"/>
    </source>
</evidence>
<keyword evidence="3" id="KW-0732">Signal</keyword>
<feature type="chain" id="PRO_5015587531" evidence="3">
    <location>
        <begin position="41"/>
        <end position="522"/>
    </location>
</feature>
<dbReference type="InterPro" id="IPR013529">
    <property type="entry name" value="Glyco_hydro_42_N"/>
</dbReference>
<evidence type="ECO:0000259" key="5">
    <source>
        <dbReference type="Pfam" id="PF16116"/>
    </source>
</evidence>
<sequence>MLKSTKKAITSHIPSFPITLLAKTCLFSFTALPLTNIAVAQPITQITTPTIIDDVLINPDIGITDHQSFNIHSDPWWNKPSHPETSVVYFRWYWEELEPQSGHYNFQLIDDTINQAAALGKKTVIRFMTMAGKDEVYYNPSPNAGKKILGVPCWIKKQIDDNTIGETCADDNHFVVDYKNPILKKKLSRFIKAMGKRYNNNTNLLRLDVGLIGTWGEWNLASQMGYQQPSLGHHGYNVKDLAPYIQLMRNAFPDKQLSIDLTSPDDEITSYATARGLGWRADCIGDWQAGWNHMENGYPDTINHILGNGYNQNNYADTSFLNRWKQAPVDFEVCQDLDYWSQNDNDYTIEKVKQTFDFALDSHASLFNMKSGNVPLIYKDLVNDLIKKLGYRFEISSVEISSRFKPSSAITIASTWKNTGVAPSYNNYPVVWRLRNSDNHIVTYFATNNDIRTWLPANDRDSNAPKYKQINTFNLPYDIKPGNYKLEVALVEPSTTTAKIKLGIDGRTHDNWHYIDTININH</sequence>
<dbReference type="GO" id="GO:0005975">
    <property type="term" value="P:carbohydrate metabolic process"/>
    <property type="evidence" value="ECO:0007669"/>
    <property type="project" value="InterPro"/>
</dbReference>
<dbReference type="InterPro" id="IPR017853">
    <property type="entry name" value="GH"/>
</dbReference>